<dbReference type="Pfam" id="PF13298">
    <property type="entry name" value="LigD_N"/>
    <property type="match status" value="1"/>
</dbReference>
<dbReference type="Pfam" id="PF21686">
    <property type="entry name" value="LigD_Prim-Pol"/>
    <property type="match status" value="1"/>
</dbReference>
<feature type="region of interest" description="Disordered" evidence="1">
    <location>
        <begin position="193"/>
        <end position="214"/>
    </location>
</feature>
<dbReference type="InterPro" id="IPR014144">
    <property type="entry name" value="LigD_PE_domain"/>
</dbReference>
<dbReference type="Proteomes" id="UP000192907">
    <property type="component" value="Unassembled WGS sequence"/>
</dbReference>
<evidence type="ECO:0000313" key="5">
    <source>
        <dbReference type="Proteomes" id="UP000192907"/>
    </source>
</evidence>
<dbReference type="EMBL" id="FWZT01000004">
    <property type="protein sequence ID" value="SMF05255.1"/>
    <property type="molecule type" value="Genomic_DNA"/>
</dbReference>
<dbReference type="NCBIfam" id="TIGR02778">
    <property type="entry name" value="ligD_pol"/>
    <property type="match status" value="1"/>
</dbReference>
<sequence>MSLKEYKTKRRFDETPEPDDRDLVPSSNESRFVIQCHDATRLHYDVRLQIGDVLKSWAVPKGPSLNPSDQQLAVFVEDHPLAYADFEGVIPPGNYGAGTVMIWDEGTYQERSFPEPGRAREVMENALNTGHITVVLKGKRVQGEFALIRIKQTKNWLLVKKWDQFASTKRQNWPMTSIRSGRDFSQLAASDQVWQGAGERTERQEKESPYPQPARASEIWESVAKASDGKMLMIPQKRERLQSHEHWIMQPNWAGKRYLLSFHHGRPKLVSKGGLDHTTRYKDLIRNLKGQLSQGILDCVLSPEIVDGLIVYDLVALDGKLWVHQTYENRQTALKPLIDSCSHLYFPREVRGQTELFRHYYMYGSYVAGVSHQVLLGFKEGHEEPELKVGSAAHQHDEPSTEASFILPEPQVYRGKARLSHGDRVYWPERRIKKAHVFDYYLQVAPYIIPHIKDRPLSLVRYPQGVMGQGFFQKDMTGFLPRYLETYPWRSSRSSKTINYALCQNLDSLLYLANLGTIEINPWMSTIHELDKPKLVYIDLDPHGRPFQDTYRVAELVKKLLDEIGVVSGIKTSGRSGLHIGIPLGQNHSYEQARDFCLSVCTLVEEQLPDICTLERNPNKRRGRLYLDCYQNARGQTIVAPYSLRPTPDASVSCPLLWDELVPDLRAGDLNLVSVRDRLKSRGEPWADLLSLANDLETARHRLKDVKP</sequence>
<feature type="domain" description="DNA ligase D polymerase" evidence="3">
    <location>
        <begin position="434"/>
        <end position="686"/>
    </location>
</feature>
<name>A0A1Y6BD37_9BACT</name>
<accession>A0A1Y6BD37</accession>
<evidence type="ECO:0000313" key="4">
    <source>
        <dbReference type="EMBL" id="SMF05255.1"/>
    </source>
</evidence>
<protein>
    <submittedName>
        <fullName evidence="4">Bifunctional non-homologous end joining protein LigD</fullName>
    </submittedName>
</protein>
<feature type="compositionally biased region" description="Basic and acidic residues" evidence="1">
    <location>
        <begin position="199"/>
        <end position="208"/>
    </location>
</feature>
<dbReference type="STRING" id="1513793.SAMN06296036_10455"/>
<dbReference type="RefSeq" id="WP_132316953.1">
    <property type="nucleotide sequence ID" value="NZ_FWZT01000004.1"/>
</dbReference>
<keyword evidence="5" id="KW-1185">Reference proteome</keyword>
<organism evidence="4 5">
    <name type="scientific">Pseudobacteriovorax antillogorgiicola</name>
    <dbReference type="NCBI Taxonomy" id="1513793"/>
    <lineage>
        <taxon>Bacteria</taxon>
        <taxon>Pseudomonadati</taxon>
        <taxon>Bdellovibrionota</taxon>
        <taxon>Oligoflexia</taxon>
        <taxon>Oligoflexales</taxon>
        <taxon>Pseudobacteriovoracaceae</taxon>
        <taxon>Pseudobacteriovorax</taxon>
    </lineage>
</organism>
<dbReference type="Gene3D" id="3.90.920.10">
    <property type="entry name" value="DNA primase, PRIM domain"/>
    <property type="match status" value="1"/>
</dbReference>
<dbReference type="PANTHER" id="PTHR42705:SF2">
    <property type="entry name" value="BIFUNCTIONAL NON-HOMOLOGOUS END JOINING PROTEIN LIGD"/>
    <property type="match status" value="1"/>
</dbReference>
<dbReference type="OrthoDB" id="5287198at2"/>
<evidence type="ECO:0000256" key="1">
    <source>
        <dbReference type="SAM" id="MobiDB-lite"/>
    </source>
</evidence>
<dbReference type="NCBIfam" id="TIGR02777">
    <property type="entry name" value="LigD_PE_dom"/>
    <property type="match status" value="1"/>
</dbReference>
<dbReference type="PANTHER" id="PTHR42705">
    <property type="entry name" value="BIFUNCTIONAL NON-HOMOLOGOUS END JOINING PROTEIN LIGD"/>
    <property type="match status" value="1"/>
</dbReference>
<feature type="region of interest" description="Disordered" evidence="1">
    <location>
        <begin position="1"/>
        <end position="26"/>
    </location>
</feature>
<dbReference type="InterPro" id="IPR014145">
    <property type="entry name" value="LigD_pol_dom"/>
</dbReference>
<proteinExistence type="predicted"/>
<feature type="compositionally biased region" description="Basic and acidic residues" evidence="1">
    <location>
        <begin position="1"/>
        <end position="14"/>
    </location>
</feature>
<dbReference type="AlphaFoldDB" id="A0A1Y6BD37"/>
<dbReference type="InterPro" id="IPR052171">
    <property type="entry name" value="NHEJ_LigD"/>
</dbReference>
<gene>
    <name evidence="4" type="ORF">SAMN06296036_10455</name>
</gene>
<reference evidence="5" key="1">
    <citation type="submission" date="2017-04" db="EMBL/GenBank/DDBJ databases">
        <authorList>
            <person name="Varghese N."/>
            <person name="Submissions S."/>
        </authorList>
    </citation>
    <scope>NUCLEOTIDE SEQUENCE [LARGE SCALE GENOMIC DNA]</scope>
    <source>
        <strain evidence="5">RKEM611</strain>
    </source>
</reference>
<evidence type="ECO:0000259" key="3">
    <source>
        <dbReference type="Pfam" id="PF21686"/>
    </source>
</evidence>
<evidence type="ECO:0000259" key="2">
    <source>
        <dbReference type="Pfam" id="PF13298"/>
    </source>
</evidence>
<feature type="domain" description="DNA ligase D 3'-phosphoesterase" evidence="2">
    <location>
        <begin position="35"/>
        <end position="149"/>
    </location>
</feature>
<dbReference type="SUPFAM" id="SSF56091">
    <property type="entry name" value="DNA ligase/mRNA capping enzyme, catalytic domain"/>
    <property type="match status" value="1"/>
</dbReference>